<sequence length="191" mass="21589">MESSDFDELMSLVDRYAGYLTDDPAEGLKRIVDELGVDSALLRGMLSIIALHHKEHAPYLLNYMTVGLELKHRDNPGYQEHLKSYAPFRNFVTSQLDLIGLALFHGKMTTVEGVIGEIVEELDKLAHDRLIRTTPVVNTDDAIFQGIESLQKSLNRLSDFITIANEHKTLKEMAVIQKLFDTLTADVQKYV</sequence>
<dbReference type="RefSeq" id="WP_202008590.1">
    <property type="nucleotide sequence ID" value="NZ_JAERRB010000002.1"/>
</dbReference>
<dbReference type="Proteomes" id="UP000613030">
    <property type="component" value="Unassembled WGS sequence"/>
</dbReference>
<proteinExistence type="predicted"/>
<protein>
    <submittedName>
        <fullName evidence="1">Uncharacterized protein</fullName>
    </submittedName>
</protein>
<evidence type="ECO:0000313" key="1">
    <source>
        <dbReference type="EMBL" id="MBL0741234.1"/>
    </source>
</evidence>
<reference evidence="1 2" key="1">
    <citation type="submission" date="2021-01" db="EMBL/GenBank/DDBJ databases">
        <title>Chryseolinea sp. Jin1 Genome sequencing and assembly.</title>
        <authorList>
            <person name="Kim I."/>
        </authorList>
    </citation>
    <scope>NUCLEOTIDE SEQUENCE [LARGE SCALE GENOMIC DNA]</scope>
    <source>
        <strain evidence="1 2">Jin1</strain>
    </source>
</reference>
<name>A0ABS1KP56_9BACT</name>
<keyword evidence="2" id="KW-1185">Reference proteome</keyword>
<organism evidence="1 2">
    <name type="scientific">Chryseolinea lacunae</name>
    <dbReference type="NCBI Taxonomy" id="2801331"/>
    <lineage>
        <taxon>Bacteria</taxon>
        <taxon>Pseudomonadati</taxon>
        <taxon>Bacteroidota</taxon>
        <taxon>Cytophagia</taxon>
        <taxon>Cytophagales</taxon>
        <taxon>Fulvivirgaceae</taxon>
        <taxon>Chryseolinea</taxon>
    </lineage>
</organism>
<accession>A0ABS1KP56</accession>
<dbReference type="EMBL" id="JAERRB010000002">
    <property type="protein sequence ID" value="MBL0741234.1"/>
    <property type="molecule type" value="Genomic_DNA"/>
</dbReference>
<comment type="caution">
    <text evidence="1">The sequence shown here is derived from an EMBL/GenBank/DDBJ whole genome shotgun (WGS) entry which is preliminary data.</text>
</comment>
<evidence type="ECO:0000313" key="2">
    <source>
        <dbReference type="Proteomes" id="UP000613030"/>
    </source>
</evidence>
<gene>
    <name evidence="1" type="ORF">JI741_08380</name>
</gene>